<dbReference type="Pfam" id="PF14024">
    <property type="entry name" value="DUF4240"/>
    <property type="match status" value="1"/>
</dbReference>
<dbReference type="PROSITE" id="PS51977">
    <property type="entry name" value="WGR"/>
    <property type="match status" value="1"/>
</dbReference>
<dbReference type="RefSeq" id="WP_068398326.1">
    <property type="nucleotide sequence ID" value="NZ_CP014504.1"/>
</dbReference>
<proteinExistence type="predicted"/>
<dbReference type="Pfam" id="PF05406">
    <property type="entry name" value="WGR"/>
    <property type="match status" value="1"/>
</dbReference>
<gene>
    <name evidence="2" type="ORF">AY601_1386</name>
</gene>
<dbReference type="CDD" id="cd07996">
    <property type="entry name" value="WGR_MMR_like"/>
    <property type="match status" value="1"/>
</dbReference>
<dbReference type="SMART" id="SM00773">
    <property type="entry name" value="WGR"/>
    <property type="match status" value="1"/>
</dbReference>
<dbReference type="SUPFAM" id="SSF142921">
    <property type="entry name" value="WGR domain-like"/>
    <property type="match status" value="1"/>
</dbReference>
<dbReference type="InterPro" id="IPR036930">
    <property type="entry name" value="WGR_dom_sf"/>
</dbReference>
<reference evidence="2 3" key="1">
    <citation type="submission" date="2016-03" db="EMBL/GenBank/DDBJ databases">
        <title>Complete genome sequence of Pedobacter cryoconitis PAMC 27485.</title>
        <authorList>
            <person name="Lee J."/>
            <person name="Kim O.-S."/>
        </authorList>
    </citation>
    <scope>NUCLEOTIDE SEQUENCE [LARGE SCALE GENOMIC DNA]</scope>
    <source>
        <strain evidence="2 3">PAMC 27485</strain>
    </source>
</reference>
<dbReference type="PATRIC" id="fig|188932.3.peg.1443"/>
<dbReference type="InterPro" id="IPR049809">
    <property type="entry name" value="YehF/YfeS-like_WGR"/>
</dbReference>
<dbReference type="OrthoDB" id="6629398at2"/>
<keyword evidence="3" id="KW-1185">Reference proteome</keyword>
<evidence type="ECO:0000313" key="3">
    <source>
        <dbReference type="Proteomes" id="UP000071561"/>
    </source>
</evidence>
<dbReference type="InterPro" id="IPR008893">
    <property type="entry name" value="WGR_domain"/>
</dbReference>
<name>A0A127VAC4_9SPHI</name>
<dbReference type="InterPro" id="IPR025334">
    <property type="entry name" value="DUF4240"/>
</dbReference>
<accession>A0A127VAC4</accession>
<evidence type="ECO:0000259" key="1">
    <source>
        <dbReference type="PROSITE" id="PS51977"/>
    </source>
</evidence>
<dbReference type="KEGG" id="pcm:AY601_1386"/>
<dbReference type="AlphaFoldDB" id="A0A127VAC4"/>
<organism evidence="2 3">
    <name type="scientific">Pedobacter cryoconitis</name>
    <dbReference type="NCBI Taxonomy" id="188932"/>
    <lineage>
        <taxon>Bacteria</taxon>
        <taxon>Pseudomonadati</taxon>
        <taxon>Bacteroidota</taxon>
        <taxon>Sphingobacteriia</taxon>
        <taxon>Sphingobacteriales</taxon>
        <taxon>Sphingobacteriaceae</taxon>
        <taxon>Pedobacter</taxon>
    </lineage>
</organism>
<evidence type="ECO:0000313" key="2">
    <source>
        <dbReference type="EMBL" id="AMP98303.1"/>
    </source>
</evidence>
<sequence>MTRRFINQDNNSNKFWNITSENNTQTITYGKVGTKGRELLKEFSSAAECEAETAKLIAQKTKSGYVELNDNADIPVKEELSEDEVAELFFWESIRKSNKYRNANWQDYDPDEHIENLVELLSKSGKQRLILFEKCMQEKLHELYTAEIAELYVILDNDFETKNGVITFEDSFSGDGFIYFRCWLLLKGKEFFEGLKKDINTFLSPDFDFCIGNDWAEGLLYVADEAYGINHDNEDESEIRDAVSELYPDVVHYDDSEEMNRETESGAGYHKRYPKLVEEIVAIRKPS</sequence>
<dbReference type="Proteomes" id="UP000071561">
    <property type="component" value="Chromosome"/>
</dbReference>
<protein>
    <submittedName>
        <fullName evidence="2">WGR domain protein</fullName>
    </submittedName>
</protein>
<feature type="domain" description="WGR" evidence="1">
    <location>
        <begin position="1"/>
        <end position="78"/>
    </location>
</feature>
<dbReference type="EMBL" id="CP014504">
    <property type="protein sequence ID" value="AMP98303.1"/>
    <property type="molecule type" value="Genomic_DNA"/>
</dbReference>
<dbReference type="Gene3D" id="2.20.140.10">
    <property type="entry name" value="WGR domain"/>
    <property type="match status" value="1"/>
</dbReference>